<reference evidence="4 5" key="1">
    <citation type="submission" date="2015-09" db="EMBL/GenBank/DDBJ databases">
        <authorList>
            <consortium name="Pathogen Informatics"/>
        </authorList>
    </citation>
    <scope>NUCLEOTIDE SEQUENCE [LARGE SCALE GENOMIC DNA]</scope>
    <source>
        <strain evidence="4 5">2789STDY5608863</strain>
    </source>
</reference>
<proteinExistence type="inferred from homology"/>
<dbReference type="Gene3D" id="3.90.1150.10">
    <property type="entry name" value="Aspartate Aminotransferase, domain 1"/>
    <property type="match status" value="1"/>
</dbReference>
<evidence type="ECO:0000313" key="5">
    <source>
        <dbReference type="Proteomes" id="UP000095495"/>
    </source>
</evidence>
<dbReference type="InterPro" id="IPR015421">
    <property type="entry name" value="PyrdxlP-dep_Trfase_major"/>
</dbReference>
<gene>
    <name evidence="4" type="primary">hemL1</name>
    <name evidence="4" type="ORF">ERS852420_01532</name>
</gene>
<name>A0A173SQ87_9FIRM</name>
<dbReference type="Proteomes" id="UP000095495">
    <property type="component" value="Unassembled WGS sequence"/>
</dbReference>
<dbReference type="PANTHER" id="PTHR43713:SF3">
    <property type="entry name" value="GLUTAMATE-1-SEMIALDEHYDE 2,1-AMINOMUTASE 1, CHLOROPLASTIC-RELATED"/>
    <property type="match status" value="1"/>
</dbReference>
<comment type="cofactor">
    <cofactor evidence="1">
        <name>pyridoxal 5'-phosphate</name>
        <dbReference type="ChEBI" id="CHEBI:597326"/>
    </cofactor>
</comment>
<dbReference type="EC" id="5.4.3.8" evidence="4"/>
<dbReference type="GO" id="GO:0008483">
    <property type="term" value="F:transaminase activity"/>
    <property type="evidence" value="ECO:0007669"/>
    <property type="project" value="InterPro"/>
</dbReference>
<evidence type="ECO:0000256" key="3">
    <source>
        <dbReference type="RuleBase" id="RU003560"/>
    </source>
</evidence>
<dbReference type="EMBL" id="CYXV01000005">
    <property type="protein sequence ID" value="CUM91775.1"/>
    <property type="molecule type" value="Genomic_DNA"/>
</dbReference>
<dbReference type="Pfam" id="PF00202">
    <property type="entry name" value="Aminotran_3"/>
    <property type="match status" value="1"/>
</dbReference>
<keyword evidence="2 3" id="KW-0663">Pyridoxal phosphate</keyword>
<dbReference type="Gene3D" id="3.40.640.10">
    <property type="entry name" value="Type I PLP-dependent aspartate aminotransferase-like (Major domain)"/>
    <property type="match status" value="1"/>
</dbReference>
<evidence type="ECO:0000256" key="2">
    <source>
        <dbReference type="ARBA" id="ARBA00022898"/>
    </source>
</evidence>
<dbReference type="PANTHER" id="PTHR43713">
    <property type="entry name" value="GLUTAMATE-1-SEMIALDEHYDE 2,1-AMINOMUTASE"/>
    <property type="match status" value="1"/>
</dbReference>
<organism evidence="4 5">
    <name type="scientific">Roseburia faecis</name>
    <dbReference type="NCBI Taxonomy" id="301302"/>
    <lineage>
        <taxon>Bacteria</taxon>
        <taxon>Bacillati</taxon>
        <taxon>Bacillota</taxon>
        <taxon>Clostridia</taxon>
        <taxon>Lachnospirales</taxon>
        <taxon>Lachnospiraceae</taxon>
        <taxon>Roseburia</taxon>
    </lineage>
</organism>
<dbReference type="InterPro" id="IPR015424">
    <property type="entry name" value="PyrdxlP-dep_Trfase"/>
</dbReference>
<dbReference type="AlphaFoldDB" id="A0A173SQ87"/>
<evidence type="ECO:0000313" key="4">
    <source>
        <dbReference type="EMBL" id="CUM91775.1"/>
    </source>
</evidence>
<sequence>MLKKDKSEALTKEYNKYYPGGHSNLRIPMDVTEHRLFIAKSDGTHLTDVDGNEYIEYNGSMGPNILGHKNPNFVKKVVEYIENNGTAIGSNLLFSPMDVEVAKRLSELIPCVEELKFTVTGSEAVQAAFRIMRAYTGKNVIVRFQGNYAGWGDNVLGGRINSDVNAEIPFTDFSTHGGPEEDPYYTEGRSPLACKETIMIPWNNFEVLEETFDKYHDIIAGIHFEGIVWNHEGLYPKPGFVEKIRELCTKYNIVMCMDEVITGFRVNIGGAQTVLGVTPDLCTMGKAISNGIPVSCVGGKKEIMDCIRGNKVLVPGTYPGYGLGMAAVLATLDELTKDDCAVYKQVFKVQEKIMDGLVEISRKYDIPLTITEANGVFDTLFGIPGGRRRLYTDGELVGFDKNIVNNFQRYMQENGVFLMFGGRWYVNASHTMEDAEKTLAAADKAMKALKENNYNYIAK</sequence>
<dbReference type="RefSeq" id="WP_055262358.1">
    <property type="nucleotide sequence ID" value="NZ_CYXV01000005.1"/>
</dbReference>
<dbReference type="InterPro" id="IPR015422">
    <property type="entry name" value="PyrdxlP-dep_Trfase_small"/>
</dbReference>
<dbReference type="GO" id="GO:0042286">
    <property type="term" value="F:glutamate-1-semialdehyde 2,1-aminomutase activity"/>
    <property type="evidence" value="ECO:0007669"/>
    <property type="project" value="UniProtKB-EC"/>
</dbReference>
<dbReference type="InterPro" id="IPR005814">
    <property type="entry name" value="Aminotrans_3"/>
</dbReference>
<keyword evidence="4" id="KW-0413">Isomerase</keyword>
<evidence type="ECO:0000256" key="1">
    <source>
        <dbReference type="ARBA" id="ARBA00001933"/>
    </source>
</evidence>
<accession>A0A173SQ87</accession>
<protein>
    <submittedName>
        <fullName evidence="4">Glutamate-1-semialdehyde 2,1-aminomutase 1</fullName>
        <ecNumber evidence="4">5.4.3.8</ecNumber>
    </submittedName>
</protein>
<dbReference type="SUPFAM" id="SSF53383">
    <property type="entry name" value="PLP-dependent transferases"/>
    <property type="match status" value="1"/>
</dbReference>
<comment type="similarity">
    <text evidence="3">Belongs to the class-III pyridoxal-phosphate-dependent aminotransferase family.</text>
</comment>
<dbReference type="GO" id="GO:0030170">
    <property type="term" value="F:pyridoxal phosphate binding"/>
    <property type="evidence" value="ECO:0007669"/>
    <property type="project" value="InterPro"/>
</dbReference>